<dbReference type="Pfam" id="PF09339">
    <property type="entry name" value="HTH_IclR"/>
    <property type="match status" value="1"/>
</dbReference>
<reference evidence="7" key="1">
    <citation type="journal article" date="2014" name="Int. J. Syst. Evol. Microbiol.">
        <title>Complete genome sequence of Corynebacterium casei LMG S-19264T (=DSM 44701T), isolated from a smear-ripened cheese.</title>
        <authorList>
            <consortium name="US DOE Joint Genome Institute (JGI-PGF)"/>
            <person name="Walter F."/>
            <person name="Albersmeier A."/>
            <person name="Kalinowski J."/>
            <person name="Ruckert C."/>
        </authorList>
    </citation>
    <scope>NUCLEOTIDE SEQUENCE</scope>
    <source>
        <strain evidence="7">CGMCC 4.5737</strain>
    </source>
</reference>
<protein>
    <recommendedName>
        <fullName evidence="9">IclR family transcriptional regulator</fullName>
    </recommendedName>
</protein>
<feature type="compositionally biased region" description="Basic and acidic residues" evidence="4">
    <location>
        <begin position="179"/>
        <end position="189"/>
    </location>
</feature>
<dbReference type="PROSITE" id="PS51078">
    <property type="entry name" value="ICLR_ED"/>
    <property type="match status" value="1"/>
</dbReference>
<dbReference type="GO" id="GO:0045892">
    <property type="term" value="P:negative regulation of DNA-templated transcription"/>
    <property type="evidence" value="ECO:0007669"/>
    <property type="project" value="TreeGrafter"/>
</dbReference>
<feature type="region of interest" description="Disordered" evidence="4">
    <location>
        <begin position="163"/>
        <end position="189"/>
    </location>
</feature>
<organism evidence="7 8">
    <name type="scientific">Longimycelium tulufanense</name>
    <dbReference type="NCBI Taxonomy" id="907463"/>
    <lineage>
        <taxon>Bacteria</taxon>
        <taxon>Bacillati</taxon>
        <taxon>Actinomycetota</taxon>
        <taxon>Actinomycetes</taxon>
        <taxon>Pseudonocardiales</taxon>
        <taxon>Pseudonocardiaceae</taxon>
        <taxon>Longimycelium</taxon>
    </lineage>
</organism>
<dbReference type="EMBL" id="BMMK01000007">
    <property type="protein sequence ID" value="GGM48653.1"/>
    <property type="molecule type" value="Genomic_DNA"/>
</dbReference>
<dbReference type="InterPro" id="IPR036390">
    <property type="entry name" value="WH_DNA-bd_sf"/>
</dbReference>
<keyword evidence="1" id="KW-0805">Transcription regulation</keyword>
<dbReference type="Proteomes" id="UP000637578">
    <property type="component" value="Unassembled WGS sequence"/>
</dbReference>
<feature type="domain" description="IclR-ED" evidence="6">
    <location>
        <begin position="82"/>
        <end position="257"/>
    </location>
</feature>
<dbReference type="PROSITE" id="PS51077">
    <property type="entry name" value="HTH_ICLR"/>
    <property type="match status" value="1"/>
</dbReference>
<gene>
    <name evidence="7" type="ORF">GCM10012275_19480</name>
</gene>
<evidence type="ECO:0000256" key="2">
    <source>
        <dbReference type="ARBA" id="ARBA00023125"/>
    </source>
</evidence>
<dbReference type="RefSeq" id="WP_189056156.1">
    <property type="nucleotide sequence ID" value="NZ_BMMK01000007.1"/>
</dbReference>
<dbReference type="AlphaFoldDB" id="A0A8J3FVY3"/>
<evidence type="ECO:0000259" key="5">
    <source>
        <dbReference type="PROSITE" id="PS51077"/>
    </source>
</evidence>
<dbReference type="InterPro" id="IPR029016">
    <property type="entry name" value="GAF-like_dom_sf"/>
</dbReference>
<dbReference type="InterPro" id="IPR005471">
    <property type="entry name" value="Tscrpt_reg_IclR_N"/>
</dbReference>
<dbReference type="GO" id="GO:0003700">
    <property type="term" value="F:DNA-binding transcription factor activity"/>
    <property type="evidence" value="ECO:0007669"/>
    <property type="project" value="TreeGrafter"/>
</dbReference>
<comment type="caution">
    <text evidence="7">The sequence shown here is derived from an EMBL/GenBank/DDBJ whole genome shotgun (WGS) entry which is preliminary data.</text>
</comment>
<evidence type="ECO:0000313" key="7">
    <source>
        <dbReference type="EMBL" id="GGM48653.1"/>
    </source>
</evidence>
<evidence type="ECO:0000259" key="6">
    <source>
        <dbReference type="PROSITE" id="PS51078"/>
    </source>
</evidence>
<dbReference type="Pfam" id="PF01614">
    <property type="entry name" value="IclR_C"/>
    <property type="match status" value="1"/>
</dbReference>
<keyword evidence="8" id="KW-1185">Reference proteome</keyword>
<dbReference type="InterPro" id="IPR014757">
    <property type="entry name" value="Tscrpt_reg_IclR_C"/>
</dbReference>
<evidence type="ECO:0000313" key="8">
    <source>
        <dbReference type="Proteomes" id="UP000637578"/>
    </source>
</evidence>
<sequence length="262" mass="28734">MQPDRDSSIPTSAPSVPAGRLSMLAKGLSVLMTFQPGDFELSLSEISRRAKLAKPTTHRLVTELLGWGMLERGSSGLRLGQRLYVLGSRAPRQRLLREAAMPYLHRVGSATRTKVCLSVLEHHDAVHLDQVTLYQSGGCRYPDDHVITAAAYRALLAYRPSRPAPRTRSWSQPSIPTQDRSRTGTHDPELTRIRTRGYSVVRDHSGGALSVAVPLLDPGDQALAAIAVGAPAEHCRPQDVLPHLLTATTALSRKLDAMREFR</sequence>
<proteinExistence type="predicted"/>
<keyword evidence="3" id="KW-0804">Transcription</keyword>
<accession>A0A8J3FVY3</accession>
<evidence type="ECO:0008006" key="9">
    <source>
        <dbReference type="Google" id="ProtNLM"/>
    </source>
</evidence>
<dbReference type="PANTHER" id="PTHR30136:SF24">
    <property type="entry name" value="HTH-TYPE TRANSCRIPTIONAL REPRESSOR ALLR"/>
    <property type="match status" value="1"/>
</dbReference>
<dbReference type="Gene3D" id="1.10.10.10">
    <property type="entry name" value="Winged helix-like DNA-binding domain superfamily/Winged helix DNA-binding domain"/>
    <property type="match status" value="1"/>
</dbReference>
<keyword evidence="2" id="KW-0238">DNA-binding</keyword>
<evidence type="ECO:0000256" key="3">
    <source>
        <dbReference type="ARBA" id="ARBA00023163"/>
    </source>
</evidence>
<feature type="compositionally biased region" description="Polar residues" evidence="4">
    <location>
        <begin position="168"/>
        <end position="178"/>
    </location>
</feature>
<dbReference type="Gene3D" id="3.30.450.40">
    <property type="match status" value="1"/>
</dbReference>
<dbReference type="PANTHER" id="PTHR30136">
    <property type="entry name" value="HELIX-TURN-HELIX TRANSCRIPTIONAL REGULATOR, ICLR FAMILY"/>
    <property type="match status" value="1"/>
</dbReference>
<evidence type="ECO:0000256" key="4">
    <source>
        <dbReference type="SAM" id="MobiDB-lite"/>
    </source>
</evidence>
<dbReference type="GO" id="GO:0003677">
    <property type="term" value="F:DNA binding"/>
    <property type="evidence" value="ECO:0007669"/>
    <property type="project" value="UniProtKB-KW"/>
</dbReference>
<feature type="domain" description="HTH iclR-type" evidence="5">
    <location>
        <begin position="21"/>
        <end position="88"/>
    </location>
</feature>
<dbReference type="SUPFAM" id="SSF46785">
    <property type="entry name" value="Winged helix' DNA-binding domain"/>
    <property type="match status" value="1"/>
</dbReference>
<dbReference type="InterPro" id="IPR036388">
    <property type="entry name" value="WH-like_DNA-bd_sf"/>
</dbReference>
<dbReference type="SMART" id="SM00346">
    <property type="entry name" value="HTH_ICLR"/>
    <property type="match status" value="1"/>
</dbReference>
<reference evidence="7" key="2">
    <citation type="submission" date="2020-09" db="EMBL/GenBank/DDBJ databases">
        <authorList>
            <person name="Sun Q."/>
            <person name="Zhou Y."/>
        </authorList>
    </citation>
    <scope>NUCLEOTIDE SEQUENCE</scope>
    <source>
        <strain evidence="7">CGMCC 4.5737</strain>
    </source>
</reference>
<dbReference type="InterPro" id="IPR050707">
    <property type="entry name" value="HTH_MetabolicPath_Reg"/>
</dbReference>
<evidence type="ECO:0000256" key="1">
    <source>
        <dbReference type="ARBA" id="ARBA00023015"/>
    </source>
</evidence>
<dbReference type="SUPFAM" id="SSF55781">
    <property type="entry name" value="GAF domain-like"/>
    <property type="match status" value="1"/>
</dbReference>
<name>A0A8J3FVY3_9PSEU</name>